<evidence type="ECO:0000313" key="2">
    <source>
        <dbReference type="Proteomes" id="UP000239388"/>
    </source>
</evidence>
<accession>A0A2S8FN36</accession>
<name>A0A2S8FN36_9BACT</name>
<protein>
    <submittedName>
        <fullName evidence="1">Uncharacterized protein</fullName>
    </submittedName>
</protein>
<sequence>MIARLPIARWNKAGSTDIRKSKASAANLLWIDRAWFGNDRGFGFMLRGRRQTGASQVVRRLSSLRRN</sequence>
<dbReference type="Proteomes" id="UP000239388">
    <property type="component" value="Unassembled WGS sequence"/>
</dbReference>
<gene>
    <name evidence="1" type="ORF">C5Y98_15265</name>
</gene>
<reference evidence="1 2" key="1">
    <citation type="submission" date="2018-02" db="EMBL/GenBank/DDBJ databases">
        <title>Comparative genomes isolates from brazilian mangrove.</title>
        <authorList>
            <person name="Araujo J.E."/>
            <person name="Taketani R.G."/>
            <person name="Silva M.C.P."/>
            <person name="Loureco M.V."/>
            <person name="Andreote F.D."/>
        </authorList>
    </citation>
    <scope>NUCLEOTIDE SEQUENCE [LARGE SCALE GENOMIC DNA]</scope>
    <source>
        <strain evidence="1 2">NAP PRIS-MGV</strain>
    </source>
</reference>
<dbReference type="AlphaFoldDB" id="A0A2S8FN36"/>
<comment type="caution">
    <text evidence="1">The sequence shown here is derived from an EMBL/GenBank/DDBJ whole genome shotgun (WGS) entry which is preliminary data.</text>
</comment>
<dbReference type="EMBL" id="PUIB01000017">
    <property type="protein sequence ID" value="PQO33599.1"/>
    <property type="molecule type" value="Genomic_DNA"/>
</dbReference>
<evidence type="ECO:0000313" key="1">
    <source>
        <dbReference type="EMBL" id="PQO33599.1"/>
    </source>
</evidence>
<organism evidence="1 2">
    <name type="scientific">Blastopirellula marina</name>
    <dbReference type="NCBI Taxonomy" id="124"/>
    <lineage>
        <taxon>Bacteria</taxon>
        <taxon>Pseudomonadati</taxon>
        <taxon>Planctomycetota</taxon>
        <taxon>Planctomycetia</taxon>
        <taxon>Pirellulales</taxon>
        <taxon>Pirellulaceae</taxon>
        <taxon>Blastopirellula</taxon>
    </lineage>
</organism>
<proteinExistence type="predicted"/>